<organism evidence="12 13">
    <name type="scientific">Aidingimonas halophila</name>
    <dbReference type="NCBI Taxonomy" id="574349"/>
    <lineage>
        <taxon>Bacteria</taxon>
        <taxon>Pseudomonadati</taxon>
        <taxon>Pseudomonadota</taxon>
        <taxon>Gammaproteobacteria</taxon>
        <taxon>Oceanospirillales</taxon>
        <taxon>Halomonadaceae</taxon>
        <taxon>Aidingimonas</taxon>
    </lineage>
</organism>
<evidence type="ECO:0000256" key="9">
    <source>
        <dbReference type="PIRSR" id="PIRSR000005-2"/>
    </source>
</evidence>
<feature type="domain" description="Cytochrome c" evidence="11">
    <location>
        <begin position="112"/>
        <end position="203"/>
    </location>
</feature>
<keyword evidence="13" id="KW-1185">Reference proteome</keyword>
<evidence type="ECO:0000256" key="5">
    <source>
        <dbReference type="ARBA" id="ARBA00022764"/>
    </source>
</evidence>
<dbReference type="SUPFAM" id="SSF46626">
    <property type="entry name" value="Cytochrome c"/>
    <property type="match status" value="2"/>
</dbReference>
<dbReference type="GO" id="GO:0020037">
    <property type="term" value="F:heme binding"/>
    <property type="evidence" value="ECO:0007669"/>
    <property type="project" value="InterPro"/>
</dbReference>
<protein>
    <submittedName>
        <fullName evidence="12">Cytochrome c553</fullName>
    </submittedName>
</protein>
<feature type="domain" description="Cytochrome c" evidence="11">
    <location>
        <begin position="23"/>
        <end position="101"/>
    </location>
</feature>
<feature type="signal peptide" evidence="10">
    <location>
        <begin position="1"/>
        <end position="20"/>
    </location>
</feature>
<feature type="binding site" description="covalent" evidence="8">
    <location>
        <position position="38"/>
    </location>
    <ligand>
        <name>heme c</name>
        <dbReference type="ChEBI" id="CHEBI:61717"/>
        <label>1</label>
    </ligand>
</feature>
<evidence type="ECO:0000256" key="10">
    <source>
        <dbReference type="SAM" id="SignalP"/>
    </source>
</evidence>
<dbReference type="STRING" id="574349.SAMN05443545_103373"/>
<evidence type="ECO:0000256" key="1">
    <source>
        <dbReference type="ARBA" id="ARBA00004418"/>
    </source>
</evidence>
<reference evidence="12 13" key="1">
    <citation type="submission" date="2016-10" db="EMBL/GenBank/DDBJ databases">
        <authorList>
            <person name="de Groot N.N."/>
        </authorList>
    </citation>
    <scope>NUCLEOTIDE SEQUENCE [LARGE SCALE GENOMIC DNA]</scope>
    <source>
        <strain evidence="12 13">DSM 19219</strain>
    </source>
</reference>
<evidence type="ECO:0000313" key="12">
    <source>
        <dbReference type="EMBL" id="SDX00262.1"/>
    </source>
</evidence>
<dbReference type="Pfam" id="PF13442">
    <property type="entry name" value="Cytochrome_CBB3"/>
    <property type="match status" value="1"/>
</dbReference>
<keyword evidence="7 9" id="KW-0408">Iron</keyword>
<dbReference type="PROSITE" id="PS51007">
    <property type="entry name" value="CYTC"/>
    <property type="match status" value="2"/>
</dbReference>
<evidence type="ECO:0000259" key="11">
    <source>
        <dbReference type="PROSITE" id="PS51007"/>
    </source>
</evidence>
<gene>
    <name evidence="12" type="ORF">SAMN05443545_103373</name>
</gene>
<feature type="binding site" description="covalent" evidence="8">
    <location>
        <position position="35"/>
    </location>
    <ligand>
        <name>heme c</name>
        <dbReference type="ChEBI" id="CHEBI:61717"/>
        <label>1</label>
    </ligand>
</feature>
<feature type="binding site" description="covalent" evidence="8">
    <location>
        <position position="136"/>
    </location>
    <ligand>
        <name>heme c</name>
        <dbReference type="ChEBI" id="CHEBI:61717"/>
        <label>2</label>
    </ligand>
</feature>
<dbReference type="PANTHER" id="PTHR33751:SF9">
    <property type="entry name" value="CYTOCHROME C4"/>
    <property type="match status" value="1"/>
</dbReference>
<sequence>MRQLLASLAITLSALGVAHAQEGDPSNGEELAQECASCHGENGISSSGDFPSLAGQKTAYVAEQILDIRDGEREVPEMAGQVDDYSEQDAWDVAAYYAEMEPNIGEAKDDAELLERGEELYRAGDASQGLPACTACHGPTGDGINSAGYPALSGQQPGYTVSTLQDFASGERSNDDNGIMRDIASKMSEEDMEAVANYLFGLH</sequence>
<dbReference type="InterPro" id="IPR036909">
    <property type="entry name" value="Cyt_c-like_dom_sf"/>
</dbReference>
<evidence type="ECO:0000256" key="2">
    <source>
        <dbReference type="ARBA" id="ARBA00022448"/>
    </source>
</evidence>
<evidence type="ECO:0000256" key="6">
    <source>
        <dbReference type="ARBA" id="ARBA00022982"/>
    </source>
</evidence>
<dbReference type="PIRSF" id="PIRSF000005">
    <property type="entry name" value="Cytochrome_c4"/>
    <property type="match status" value="1"/>
</dbReference>
<dbReference type="RefSeq" id="WP_092568939.1">
    <property type="nucleotide sequence ID" value="NZ_BMXH01000009.1"/>
</dbReference>
<dbReference type="GO" id="GO:0042597">
    <property type="term" value="C:periplasmic space"/>
    <property type="evidence" value="ECO:0007669"/>
    <property type="project" value="UniProtKB-SubCell"/>
</dbReference>
<dbReference type="OrthoDB" id="9773456at2"/>
<dbReference type="InterPro" id="IPR050597">
    <property type="entry name" value="Cytochrome_c_Oxidase_Subunit"/>
</dbReference>
<keyword evidence="10" id="KW-0732">Signal</keyword>
<dbReference type="GO" id="GO:0009055">
    <property type="term" value="F:electron transfer activity"/>
    <property type="evidence" value="ECO:0007669"/>
    <property type="project" value="InterPro"/>
</dbReference>
<dbReference type="PANTHER" id="PTHR33751">
    <property type="entry name" value="CBB3-TYPE CYTOCHROME C OXIDASE SUBUNIT FIXP"/>
    <property type="match status" value="1"/>
</dbReference>
<feature type="chain" id="PRO_5011564128" evidence="10">
    <location>
        <begin position="21"/>
        <end position="203"/>
    </location>
</feature>
<feature type="binding site" description="covalent" evidence="8">
    <location>
        <position position="133"/>
    </location>
    <ligand>
        <name>heme c</name>
        <dbReference type="ChEBI" id="CHEBI:61717"/>
        <label>2</label>
    </ligand>
</feature>
<keyword evidence="5" id="KW-0574">Periplasm</keyword>
<keyword evidence="2" id="KW-0813">Transport</keyword>
<feature type="binding site" description="axial binding residue" evidence="9">
    <location>
        <position position="180"/>
    </location>
    <ligand>
        <name>heme c</name>
        <dbReference type="ChEBI" id="CHEBI:61717"/>
        <label>2</label>
    </ligand>
    <ligandPart>
        <name>Fe</name>
        <dbReference type="ChEBI" id="CHEBI:18248"/>
    </ligandPart>
</feature>
<accession>A0A1H2Y4Z2</accession>
<evidence type="ECO:0000256" key="4">
    <source>
        <dbReference type="ARBA" id="ARBA00022723"/>
    </source>
</evidence>
<dbReference type="InterPro" id="IPR009056">
    <property type="entry name" value="Cyt_c-like_dom"/>
</dbReference>
<dbReference type="Gene3D" id="1.10.760.10">
    <property type="entry name" value="Cytochrome c-like domain"/>
    <property type="match status" value="2"/>
</dbReference>
<feature type="binding site" description="axial binding residue" evidence="9">
    <location>
        <position position="39"/>
    </location>
    <ligand>
        <name>heme c</name>
        <dbReference type="ChEBI" id="CHEBI:61717"/>
        <label>1</label>
    </ligand>
    <ligandPart>
        <name>Fe</name>
        <dbReference type="ChEBI" id="CHEBI:18248"/>
    </ligandPart>
</feature>
<evidence type="ECO:0000313" key="13">
    <source>
        <dbReference type="Proteomes" id="UP000198500"/>
    </source>
</evidence>
<dbReference type="InterPro" id="IPR024167">
    <property type="entry name" value="Cytochrome_c4-like"/>
</dbReference>
<dbReference type="Proteomes" id="UP000198500">
    <property type="component" value="Unassembled WGS sequence"/>
</dbReference>
<comment type="subcellular location">
    <subcellularLocation>
        <location evidence="1">Periplasm</location>
    </subcellularLocation>
</comment>
<dbReference type="GO" id="GO:0005506">
    <property type="term" value="F:iron ion binding"/>
    <property type="evidence" value="ECO:0007669"/>
    <property type="project" value="InterPro"/>
</dbReference>
<keyword evidence="6" id="KW-0249">Electron transport</keyword>
<dbReference type="Pfam" id="PF00034">
    <property type="entry name" value="Cytochrom_C"/>
    <property type="match status" value="1"/>
</dbReference>
<evidence type="ECO:0000256" key="8">
    <source>
        <dbReference type="PIRSR" id="PIRSR000005-1"/>
    </source>
</evidence>
<name>A0A1H2Y4Z2_9GAMM</name>
<proteinExistence type="predicted"/>
<feature type="binding site" description="axial binding residue" evidence="9">
    <location>
        <position position="78"/>
    </location>
    <ligand>
        <name>heme c</name>
        <dbReference type="ChEBI" id="CHEBI:61717"/>
        <label>1</label>
    </ligand>
    <ligandPart>
        <name>Fe</name>
        <dbReference type="ChEBI" id="CHEBI:18248"/>
    </ligandPart>
</feature>
<comment type="PTM">
    <text evidence="8">Binds 2 heme c groups covalently per subunit.</text>
</comment>
<keyword evidence="3 8" id="KW-0349">Heme</keyword>
<dbReference type="AlphaFoldDB" id="A0A1H2Y4Z2"/>
<evidence type="ECO:0000256" key="3">
    <source>
        <dbReference type="ARBA" id="ARBA00022617"/>
    </source>
</evidence>
<evidence type="ECO:0000256" key="7">
    <source>
        <dbReference type="ARBA" id="ARBA00023004"/>
    </source>
</evidence>
<dbReference type="EMBL" id="FNNI01000003">
    <property type="protein sequence ID" value="SDX00262.1"/>
    <property type="molecule type" value="Genomic_DNA"/>
</dbReference>
<feature type="binding site" description="axial binding residue" evidence="9">
    <location>
        <position position="137"/>
    </location>
    <ligand>
        <name>heme c</name>
        <dbReference type="ChEBI" id="CHEBI:61717"/>
        <label>2</label>
    </ligand>
    <ligandPart>
        <name>Fe</name>
        <dbReference type="ChEBI" id="CHEBI:18248"/>
    </ligandPart>
</feature>
<keyword evidence="4 9" id="KW-0479">Metal-binding</keyword>